<evidence type="ECO:0000256" key="1">
    <source>
        <dbReference type="SAM" id="Phobius"/>
    </source>
</evidence>
<reference evidence="2 3" key="1">
    <citation type="submission" date="2014-01" db="EMBL/GenBank/DDBJ databases">
        <title>Full genme sequencing of cellulolytic bacterium Gynuella sunshinyii YC6258T gen. nov., sp. nov.</title>
        <authorList>
            <person name="Khan H."/>
            <person name="Chung E.J."/>
            <person name="Chung Y.R."/>
        </authorList>
    </citation>
    <scope>NUCLEOTIDE SEQUENCE [LARGE SCALE GENOMIC DNA]</scope>
    <source>
        <strain evidence="2 3">YC6258</strain>
    </source>
</reference>
<dbReference type="STRING" id="1445510.YC6258_00402"/>
<keyword evidence="1" id="KW-0472">Membrane</keyword>
<accession>A0A0C5VD41</accession>
<dbReference type="Proteomes" id="UP000032266">
    <property type="component" value="Chromosome"/>
</dbReference>
<organism evidence="2 3">
    <name type="scientific">Gynuella sunshinyii YC6258</name>
    <dbReference type="NCBI Taxonomy" id="1445510"/>
    <lineage>
        <taxon>Bacteria</taxon>
        <taxon>Pseudomonadati</taxon>
        <taxon>Pseudomonadota</taxon>
        <taxon>Gammaproteobacteria</taxon>
        <taxon>Oceanospirillales</taxon>
        <taxon>Saccharospirillaceae</taxon>
        <taxon>Gynuella</taxon>
    </lineage>
</organism>
<evidence type="ECO:0000313" key="3">
    <source>
        <dbReference type="Proteomes" id="UP000032266"/>
    </source>
</evidence>
<gene>
    <name evidence="2" type="ORF">YC6258_00402</name>
</gene>
<proteinExistence type="predicted"/>
<keyword evidence="1" id="KW-0812">Transmembrane</keyword>
<dbReference type="KEGG" id="gsn:YC6258_00402"/>
<dbReference type="HOGENOM" id="CLU_3200398_0_0_6"/>
<keyword evidence="3" id="KW-1185">Reference proteome</keyword>
<keyword evidence="1" id="KW-1133">Transmembrane helix</keyword>
<sequence length="45" mass="5400">MPQFESVENFDISSLQDFQKSHKLLILLIFIFMATILLIRIVRYQ</sequence>
<name>A0A0C5VD41_9GAMM</name>
<feature type="transmembrane region" description="Helical" evidence="1">
    <location>
        <begin position="24"/>
        <end position="42"/>
    </location>
</feature>
<protein>
    <submittedName>
        <fullName evidence="2">Uncharacterized protein</fullName>
    </submittedName>
</protein>
<evidence type="ECO:0000313" key="2">
    <source>
        <dbReference type="EMBL" id="AJQ92452.1"/>
    </source>
</evidence>
<dbReference type="AlphaFoldDB" id="A0A0C5VD41"/>
<dbReference type="EMBL" id="CP007142">
    <property type="protein sequence ID" value="AJQ92452.1"/>
    <property type="molecule type" value="Genomic_DNA"/>
</dbReference>